<proteinExistence type="predicted"/>
<dbReference type="InterPro" id="IPR000683">
    <property type="entry name" value="Gfo/Idh/MocA-like_OxRdtase_N"/>
</dbReference>
<sequence length="308" mass="33278">MTELRIAIVGFGKIARDQHVGAIAATPGATLAAVASRNAELPGLPHFATIEELLEKGPAIDAVSLCTPPQVRRAQAAAALKAGKHVMLEKPPGTGVAELDPLIAMAADAKRTLFATWHSRYAPAVEPAREWLAARRITSVHISWKEDVRVWHPGQAWIWEPGGLGVFDPGINALSILTRILPRPVFVVAAELAFPANRQAPIAANLTLTDISGLPVTAEFDFRQTGPQSWDIVVETDQGQMLLSGGGRRMAVEGKLLAEAPDQEYRELYRRFVELTPTGASDVDLAPLRLVADAFLLGKRTIVEPFMD</sequence>
<dbReference type="GO" id="GO:0000166">
    <property type="term" value="F:nucleotide binding"/>
    <property type="evidence" value="ECO:0007669"/>
    <property type="project" value="InterPro"/>
</dbReference>
<dbReference type="AlphaFoldDB" id="A0AB39XPJ5"/>
<dbReference type="Gene3D" id="3.40.50.720">
    <property type="entry name" value="NAD(P)-binding Rossmann-like Domain"/>
    <property type="match status" value="1"/>
</dbReference>
<dbReference type="Pfam" id="PF01408">
    <property type="entry name" value="GFO_IDH_MocA"/>
    <property type="match status" value="1"/>
</dbReference>
<protein>
    <submittedName>
        <fullName evidence="2">Gfo/Idh/MocA family protein</fullName>
    </submittedName>
</protein>
<evidence type="ECO:0000313" key="2">
    <source>
        <dbReference type="EMBL" id="XDV59820.1"/>
    </source>
</evidence>
<dbReference type="RefSeq" id="WP_369724952.1">
    <property type="nucleotide sequence ID" value="NZ_CP165734.1"/>
</dbReference>
<evidence type="ECO:0000259" key="1">
    <source>
        <dbReference type="Pfam" id="PF01408"/>
    </source>
</evidence>
<reference evidence="2" key="1">
    <citation type="submission" date="2024-08" db="EMBL/GenBank/DDBJ databases">
        <authorList>
            <person name="Chaddad Z."/>
            <person name="Lamrabet M."/>
            <person name="Bouhnik O."/>
            <person name="Alami S."/>
            <person name="Wipf D."/>
            <person name="Courty P.E."/>
            <person name="Missbah El Idrissi M."/>
        </authorList>
    </citation>
    <scope>NUCLEOTIDE SEQUENCE</scope>
    <source>
        <strain evidence="2">LLZ17</strain>
    </source>
</reference>
<dbReference type="InterPro" id="IPR036291">
    <property type="entry name" value="NAD(P)-bd_dom_sf"/>
</dbReference>
<dbReference type="EMBL" id="CP165734">
    <property type="protein sequence ID" value="XDV59820.1"/>
    <property type="molecule type" value="Genomic_DNA"/>
</dbReference>
<gene>
    <name evidence="2" type="ORF">AB8Z38_10905</name>
</gene>
<accession>A0AB39XPJ5</accession>
<dbReference type="PANTHER" id="PTHR43818:SF7">
    <property type="entry name" value="DEHYDROGENASE"/>
    <property type="match status" value="1"/>
</dbReference>
<organism evidence="2">
    <name type="scientific">Bradyrhizobium sp. LLZ17</name>
    <dbReference type="NCBI Taxonomy" id="3239388"/>
    <lineage>
        <taxon>Bacteria</taxon>
        <taxon>Pseudomonadati</taxon>
        <taxon>Pseudomonadota</taxon>
        <taxon>Alphaproteobacteria</taxon>
        <taxon>Hyphomicrobiales</taxon>
        <taxon>Nitrobacteraceae</taxon>
        <taxon>Bradyrhizobium</taxon>
    </lineage>
</organism>
<dbReference type="SUPFAM" id="SSF51735">
    <property type="entry name" value="NAD(P)-binding Rossmann-fold domains"/>
    <property type="match status" value="1"/>
</dbReference>
<feature type="domain" description="Gfo/Idh/MocA-like oxidoreductase N-terminal" evidence="1">
    <location>
        <begin position="4"/>
        <end position="114"/>
    </location>
</feature>
<dbReference type="PANTHER" id="PTHR43818">
    <property type="entry name" value="BCDNA.GH03377"/>
    <property type="match status" value="1"/>
</dbReference>
<dbReference type="InterPro" id="IPR050463">
    <property type="entry name" value="Gfo/Idh/MocA_oxidrdct_glycsds"/>
</dbReference>
<dbReference type="Gene3D" id="3.30.360.10">
    <property type="entry name" value="Dihydrodipicolinate Reductase, domain 2"/>
    <property type="match status" value="1"/>
</dbReference>
<name>A0AB39XPJ5_9BRAD</name>